<evidence type="ECO:0000313" key="1">
    <source>
        <dbReference type="EMBL" id="TSJ78342.1"/>
    </source>
</evidence>
<evidence type="ECO:0000313" key="2">
    <source>
        <dbReference type="Proteomes" id="UP000315648"/>
    </source>
</evidence>
<keyword evidence="2" id="KW-1185">Reference proteome</keyword>
<protein>
    <recommendedName>
        <fullName evidence="3">Lipoprotein</fullName>
    </recommendedName>
</protein>
<dbReference type="Proteomes" id="UP000315648">
    <property type="component" value="Unassembled WGS sequence"/>
</dbReference>
<dbReference type="AlphaFoldDB" id="A0A556QP17"/>
<evidence type="ECO:0008006" key="3">
    <source>
        <dbReference type="Google" id="ProtNLM"/>
    </source>
</evidence>
<dbReference type="RefSeq" id="WP_144228683.1">
    <property type="nucleotide sequence ID" value="NZ_CBCRVV010000003.1"/>
</dbReference>
<reference evidence="1 2" key="1">
    <citation type="submission" date="2019-07" db="EMBL/GenBank/DDBJ databases">
        <title>Description of 53C-WASEF.</title>
        <authorList>
            <person name="Pitt A."/>
            <person name="Hahn M.W."/>
        </authorList>
    </citation>
    <scope>NUCLEOTIDE SEQUENCE [LARGE SCALE GENOMIC DNA]</scope>
    <source>
        <strain evidence="1 2">53C-WASEF</strain>
    </source>
</reference>
<comment type="caution">
    <text evidence="1">The sequence shown here is derived from an EMBL/GenBank/DDBJ whole genome shotgun (WGS) entry which is preliminary data.</text>
</comment>
<organism evidence="1 2">
    <name type="scientific">Rariglobus hedericola</name>
    <dbReference type="NCBI Taxonomy" id="2597822"/>
    <lineage>
        <taxon>Bacteria</taxon>
        <taxon>Pseudomonadati</taxon>
        <taxon>Verrucomicrobiota</taxon>
        <taxon>Opitutia</taxon>
        <taxon>Opitutales</taxon>
        <taxon>Opitutaceae</taxon>
        <taxon>Rariglobus</taxon>
    </lineage>
</organism>
<sequence length="246" mass="25527">MSSIRSLLNLFIVPVSLFLFTGCGITGGTSAKKVALNPAISGATLSRSVQIGAVSARAGAGVNKAIGAYNLGKFDESDLITLRESVRRSIPSGNPASASVHIIVQHFALTFTNNGGANLAIIDWCTADGSHILASERFYAAYYTGNKLIGTETLGMAKSRLLHAAAARIAERSLAAANNLPMPPGPPLTFDDPEPANATMPKTMSAAGAPGLAAVFVQQTMLGGLDDAVRLLPDSPIPPVDWSKQL</sequence>
<accession>A0A556QP17</accession>
<dbReference type="EMBL" id="VMBG01000001">
    <property type="protein sequence ID" value="TSJ78342.1"/>
    <property type="molecule type" value="Genomic_DNA"/>
</dbReference>
<proteinExistence type="predicted"/>
<dbReference type="PROSITE" id="PS51257">
    <property type="entry name" value="PROKAR_LIPOPROTEIN"/>
    <property type="match status" value="1"/>
</dbReference>
<gene>
    <name evidence="1" type="ORF">FPL22_03290</name>
</gene>
<name>A0A556QP17_9BACT</name>